<sequence>MDIVSRALAADKQTRCAWLVISAQADTHDHRIEMGCQYPSLWGPLQNLWNDVVRAQAAVPDADEPALRGVIVSLGKLTRNLAADVPNNQKHAYVLEPHIRQLLHTYTAWTRGRDFASFSVTRMLTQALSNIVTANEDLQAQLWEQYMRVPEEKSILIRLLASPDPRTTGSVIVLLTNCIHGSRERGLVLCTTTTGARICVSLLDQLEGFLDALESDDEGKVFELGYALLAILFEQGHFAALYRRMSIADEAVAPPQMTLLKLLDSYVNAGHRPTPVGELAGVLSALFLALSDRAQHAVRQALGALSAASVPPDGGGSTRHAGGPVDMQLPGICAALVLLSQSLVTLVLAEEDSAAAPAPAPSPPSLAAKVARTETLRLLDAFLPRIAFGKPVAASAAPADPRAADPAGFAYLKRDLVRLLGALCHAHRGNQDRVRQCEGIPVVLNLCVVDERNPYLREHAIFALRNLLHANAENQAVVDAIKPMGTWGEDGVLRDTPGAVRR</sequence>
<protein>
    <submittedName>
        <fullName evidence="1">Uncharacterized protein</fullName>
    </submittedName>
</protein>
<gene>
    <name evidence="1" type="ORF">BV25DRAFT_1806517</name>
</gene>
<name>A0ACB8SWX0_9AGAM</name>
<dbReference type="Proteomes" id="UP000814140">
    <property type="component" value="Unassembled WGS sequence"/>
</dbReference>
<reference evidence="1" key="2">
    <citation type="journal article" date="2022" name="New Phytol.">
        <title>Evolutionary transition to the ectomycorrhizal habit in the genomes of a hyperdiverse lineage of mushroom-forming fungi.</title>
        <authorList>
            <person name="Looney B."/>
            <person name="Miyauchi S."/>
            <person name="Morin E."/>
            <person name="Drula E."/>
            <person name="Courty P.E."/>
            <person name="Kohler A."/>
            <person name="Kuo A."/>
            <person name="LaButti K."/>
            <person name="Pangilinan J."/>
            <person name="Lipzen A."/>
            <person name="Riley R."/>
            <person name="Andreopoulos W."/>
            <person name="He G."/>
            <person name="Johnson J."/>
            <person name="Nolan M."/>
            <person name="Tritt A."/>
            <person name="Barry K.W."/>
            <person name="Grigoriev I.V."/>
            <person name="Nagy L.G."/>
            <person name="Hibbett D."/>
            <person name="Henrissat B."/>
            <person name="Matheny P.B."/>
            <person name="Labbe J."/>
            <person name="Martin F.M."/>
        </authorList>
    </citation>
    <scope>NUCLEOTIDE SEQUENCE</scope>
    <source>
        <strain evidence="1">HHB10654</strain>
    </source>
</reference>
<evidence type="ECO:0000313" key="2">
    <source>
        <dbReference type="Proteomes" id="UP000814140"/>
    </source>
</evidence>
<keyword evidence="2" id="KW-1185">Reference proteome</keyword>
<organism evidence="1 2">
    <name type="scientific">Artomyces pyxidatus</name>
    <dbReference type="NCBI Taxonomy" id="48021"/>
    <lineage>
        <taxon>Eukaryota</taxon>
        <taxon>Fungi</taxon>
        <taxon>Dikarya</taxon>
        <taxon>Basidiomycota</taxon>
        <taxon>Agaricomycotina</taxon>
        <taxon>Agaricomycetes</taxon>
        <taxon>Russulales</taxon>
        <taxon>Auriscalpiaceae</taxon>
        <taxon>Artomyces</taxon>
    </lineage>
</organism>
<accession>A0ACB8SWX0</accession>
<reference evidence="1" key="1">
    <citation type="submission" date="2021-03" db="EMBL/GenBank/DDBJ databases">
        <authorList>
            <consortium name="DOE Joint Genome Institute"/>
            <person name="Ahrendt S."/>
            <person name="Looney B.P."/>
            <person name="Miyauchi S."/>
            <person name="Morin E."/>
            <person name="Drula E."/>
            <person name="Courty P.E."/>
            <person name="Chicoki N."/>
            <person name="Fauchery L."/>
            <person name="Kohler A."/>
            <person name="Kuo A."/>
            <person name="Labutti K."/>
            <person name="Pangilinan J."/>
            <person name="Lipzen A."/>
            <person name="Riley R."/>
            <person name="Andreopoulos W."/>
            <person name="He G."/>
            <person name="Johnson J."/>
            <person name="Barry K.W."/>
            <person name="Grigoriev I.V."/>
            <person name="Nagy L."/>
            <person name="Hibbett D."/>
            <person name="Henrissat B."/>
            <person name="Matheny P.B."/>
            <person name="Labbe J."/>
            <person name="Martin F."/>
        </authorList>
    </citation>
    <scope>NUCLEOTIDE SEQUENCE</scope>
    <source>
        <strain evidence="1">HHB10654</strain>
    </source>
</reference>
<evidence type="ECO:0000313" key="1">
    <source>
        <dbReference type="EMBL" id="KAI0060979.1"/>
    </source>
</evidence>
<comment type="caution">
    <text evidence="1">The sequence shown here is derived from an EMBL/GenBank/DDBJ whole genome shotgun (WGS) entry which is preliminary data.</text>
</comment>
<proteinExistence type="predicted"/>
<dbReference type="EMBL" id="MU277215">
    <property type="protein sequence ID" value="KAI0060979.1"/>
    <property type="molecule type" value="Genomic_DNA"/>
</dbReference>